<proteinExistence type="predicted"/>
<accession>A0A2T0KBA8</accession>
<dbReference type="Proteomes" id="UP000239415">
    <property type="component" value="Unassembled WGS sequence"/>
</dbReference>
<gene>
    <name evidence="1" type="ORF">CLV67_108273</name>
</gene>
<dbReference type="AlphaFoldDB" id="A0A2T0KBA8"/>
<dbReference type="OrthoDB" id="4332189at2"/>
<reference evidence="1 2" key="1">
    <citation type="submission" date="2018-03" db="EMBL/GenBank/DDBJ databases">
        <title>Genomic Encyclopedia of Archaeal and Bacterial Type Strains, Phase II (KMG-II): from individual species to whole genera.</title>
        <authorList>
            <person name="Goeker M."/>
        </authorList>
    </citation>
    <scope>NUCLEOTIDE SEQUENCE [LARGE SCALE GENOMIC DNA]</scope>
    <source>
        <strain evidence="1 2">DSM 43146</strain>
    </source>
</reference>
<dbReference type="RefSeq" id="WP_106321079.1">
    <property type="nucleotide sequence ID" value="NZ_BOMO01000083.1"/>
</dbReference>
<evidence type="ECO:0000313" key="2">
    <source>
        <dbReference type="Proteomes" id="UP000239415"/>
    </source>
</evidence>
<organism evidence="1 2">
    <name type="scientific">Actinoplanes italicus</name>
    <dbReference type="NCBI Taxonomy" id="113567"/>
    <lineage>
        <taxon>Bacteria</taxon>
        <taxon>Bacillati</taxon>
        <taxon>Actinomycetota</taxon>
        <taxon>Actinomycetes</taxon>
        <taxon>Micromonosporales</taxon>
        <taxon>Micromonosporaceae</taxon>
        <taxon>Actinoplanes</taxon>
    </lineage>
</organism>
<dbReference type="EMBL" id="PVMZ01000008">
    <property type="protein sequence ID" value="PRX20475.1"/>
    <property type="molecule type" value="Genomic_DNA"/>
</dbReference>
<keyword evidence="2" id="KW-1185">Reference proteome</keyword>
<evidence type="ECO:0000313" key="1">
    <source>
        <dbReference type="EMBL" id="PRX20475.1"/>
    </source>
</evidence>
<comment type="caution">
    <text evidence="1">The sequence shown here is derived from an EMBL/GenBank/DDBJ whole genome shotgun (WGS) entry which is preliminary data.</text>
</comment>
<protein>
    <recommendedName>
        <fullName evidence="3">Ig-like domain-containing protein</fullName>
    </recommendedName>
</protein>
<sequence length="329" mass="35458">MLDPTPPPPGTPRELYLAFDTLWSGSPAKPLTVSGRVKDAADAAPPAGTELTVTRTEKYSGATKALGTVKTAADGRVSLTDTPPTTGAYHYAFKYAGSAEYNGFTETKIVNVDKSRATLTLDRNNAVAAYGATVNVTATLGKTLTNRVVEIWADPAGSQPNRLIKKGAVSSTGKISASIKLTRNTAVTAKFAGDGGFYDASRTVNLWTKVAASTTLKRHYKTAKIGTVRYQYFRKSTQPLITHTVTPYPGRKVRTTIQYWSGGNWKLWSARNTKLTSTGKASFSFLSAAKAGTRFRVQVSYLPGTTATTAGDRLNYNTNGPWKYFVLTK</sequence>
<name>A0A2T0KBA8_9ACTN</name>
<evidence type="ECO:0008006" key="3">
    <source>
        <dbReference type="Google" id="ProtNLM"/>
    </source>
</evidence>